<dbReference type="Gene3D" id="1.20.1290.10">
    <property type="entry name" value="AhpD-like"/>
    <property type="match status" value="1"/>
</dbReference>
<dbReference type="OrthoDB" id="5537330at2759"/>
<dbReference type="EMBL" id="GG692398">
    <property type="protein sequence ID" value="EER33034.1"/>
    <property type="molecule type" value="Genomic_DNA"/>
</dbReference>
<name>C5MBL7_CANTT</name>
<dbReference type="Proteomes" id="UP000002037">
    <property type="component" value="Unassembled WGS sequence"/>
</dbReference>
<dbReference type="Pfam" id="PF02627">
    <property type="entry name" value="CMD"/>
    <property type="match status" value="1"/>
</dbReference>
<dbReference type="SUPFAM" id="SSF69118">
    <property type="entry name" value="AhpD-like"/>
    <property type="match status" value="1"/>
</dbReference>
<organism evidence="2 3">
    <name type="scientific">Candida tropicalis (strain ATCC MYA-3404 / T1)</name>
    <name type="common">Yeast</name>
    <dbReference type="NCBI Taxonomy" id="294747"/>
    <lineage>
        <taxon>Eukaryota</taxon>
        <taxon>Fungi</taxon>
        <taxon>Dikarya</taxon>
        <taxon>Ascomycota</taxon>
        <taxon>Saccharomycotina</taxon>
        <taxon>Pichiomycetes</taxon>
        <taxon>Debaryomycetaceae</taxon>
        <taxon>Candida/Lodderomyces clade</taxon>
        <taxon>Candida</taxon>
    </lineage>
</organism>
<dbReference type="PANTHER" id="PTHR28180">
    <property type="entry name" value="CONSERVED MITOCHONDRIAL PROTEIN-RELATED"/>
    <property type="match status" value="1"/>
</dbReference>
<feature type="domain" description="Carboxymuconolactone decarboxylase-like" evidence="1">
    <location>
        <begin position="337"/>
        <end position="381"/>
    </location>
</feature>
<evidence type="ECO:0000259" key="1">
    <source>
        <dbReference type="Pfam" id="PF02627"/>
    </source>
</evidence>
<dbReference type="InterPro" id="IPR003779">
    <property type="entry name" value="CMD-like"/>
</dbReference>
<proteinExistence type="predicted"/>
<dbReference type="KEGG" id="ctp:CTRG_03459"/>
<dbReference type="GO" id="GO:0051920">
    <property type="term" value="F:peroxiredoxin activity"/>
    <property type="evidence" value="ECO:0007669"/>
    <property type="project" value="InterPro"/>
</dbReference>
<dbReference type="InterPro" id="IPR052999">
    <property type="entry name" value="PTS1_Protein"/>
</dbReference>
<protein>
    <recommendedName>
        <fullName evidence="1">Carboxymuconolactone decarboxylase-like domain-containing protein</fullName>
    </recommendedName>
</protein>
<evidence type="ECO:0000313" key="2">
    <source>
        <dbReference type="EMBL" id="EER33034.1"/>
    </source>
</evidence>
<sequence>MYHKPPPHYRARIVKGISLTYKKKKKRHNTTQLSSSSSSLSTKTITRVNHNGQQTTINIQIELITMSLLTAERLVKLAYKYPNLSNTWYLIATACLTVINQPDEIPKLYHFALRQQLLEDAPTTGNNSLLTNKYLLQLANDSIESAKRYQDLTAVGMNLPDILIPPNYYDKLPLNFKFNKGEDIFKCQDQLTSRFREVILKSIALIGLPKVINSLMILKTVTPTNFRSGIIPERPCIVTPGHIPSASIVSEDVNGTRFDDPKGNLTFDTIDGPITPQSINNKQIFKDLKRGSDFWNSVYRNKINTRIKNQMLTAYPDLWYYAYHHVYTPLLSFTDIIGAKETSLCVVACLIPQDVNPQLKGHLKGAVNNGATKEEINDVRQLTFDICDWKGGITWKGGKESVAKL</sequence>
<dbReference type="eggNOG" id="ENOG502RCP9">
    <property type="taxonomic scope" value="Eukaryota"/>
</dbReference>
<dbReference type="RefSeq" id="XP_002549162.1">
    <property type="nucleotide sequence ID" value="XM_002549116.1"/>
</dbReference>
<dbReference type="VEuPathDB" id="FungiDB:CTRG_03459"/>
<accession>C5MBL7</accession>
<dbReference type="PANTHER" id="PTHR28180:SF2">
    <property type="entry name" value="PEROXISOMAL PROTEIN 2"/>
    <property type="match status" value="1"/>
</dbReference>
<dbReference type="GeneID" id="8297983"/>
<gene>
    <name evidence="2" type="ORF">CTRG_03459</name>
</gene>
<dbReference type="InterPro" id="IPR029032">
    <property type="entry name" value="AhpD-like"/>
</dbReference>
<reference evidence="2 3" key="1">
    <citation type="journal article" date="2009" name="Nature">
        <title>Evolution of pathogenicity and sexual reproduction in eight Candida genomes.</title>
        <authorList>
            <person name="Butler G."/>
            <person name="Rasmussen M.D."/>
            <person name="Lin M.F."/>
            <person name="Santos M.A."/>
            <person name="Sakthikumar S."/>
            <person name="Munro C.A."/>
            <person name="Rheinbay E."/>
            <person name="Grabherr M."/>
            <person name="Forche A."/>
            <person name="Reedy J.L."/>
            <person name="Agrafioti I."/>
            <person name="Arnaud M.B."/>
            <person name="Bates S."/>
            <person name="Brown A.J."/>
            <person name="Brunke S."/>
            <person name="Costanzo M.C."/>
            <person name="Fitzpatrick D.A."/>
            <person name="de Groot P.W."/>
            <person name="Harris D."/>
            <person name="Hoyer L.L."/>
            <person name="Hube B."/>
            <person name="Klis F.M."/>
            <person name="Kodira C."/>
            <person name="Lennard N."/>
            <person name="Logue M.E."/>
            <person name="Martin R."/>
            <person name="Neiman A.M."/>
            <person name="Nikolaou E."/>
            <person name="Quail M.A."/>
            <person name="Quinn J."/>
            <person name="Santos M.C."/>
            <person name="Schmitzberger F.F."/>
            <person name="Sherlock G."/>
            <person name="Shah P."/>
            <person name="Silverstein K.A."/>
            <person name="Skrzypek M.S."/>
            <person name="Soll D."/>
            <person name="Staggs R."/>
            <person name="Stansfield I."/>
            <person name="Stumpf M.P."/>
            <person name="Sudbery P.E."/>
            <person name="Srikantha T."/>
            <person name="Zeng Q."/>
            <person name="Berman J."/>
            <person name="Berriman M."/>
            <person name="Heitman J."/>
            <person name="Gow N.A."/>
            <person name="Lorenz M.C."/>
            <person name="Birren B.W."/>
            <person name="Kellis M."/>
            <person name="Cuomo C.A."/>
        </authorList>
    </citation>
    <scope>NUCLEOTIDE SEQUENCE [LARGE SCALE GENOMIC DNA]</scope>
    <source>
        <strain evidence="3">ATCC MYA-3404 / T1</strain>
    </source>
</reference>
<dbReference type="HOGENOM" id="CLU_065389_3_0_1"/>
<evidence type="ECO:0000313" key="3">
    <source>
        <dbReference type="Proteomes" id="UP000002037"/>
    </source>
</evidence>
<dbReference type="AlphaFoldDB" id="C5MBL7"/>
<keyword evidence="3" id="KW-1185">Reference proteome</keyword>